<accession>A0ABD6ER93</accession>
<proteinExistence type="predicted"/>
<feature type="region of interest" description="Disordered" evidence="1">
    <location>
        <begin position="26"/>
        <end position="110"/>
    </location>
</feature>
<feature type="compositionally biased region" description="Polar residues" evidence="1">
    <location>
        <begin position="71"/>
        <end position="85"/>
    </location>
</feature>
<comment type="caution">
    <text evidence="2">The sequence shown here is derived from an EMBL/GenBank/DDBJ whole genome shotgun (WGS) entry which is preliminary data.</text>
</comment>
<organism evidence="2 3">
    <name type="scientific">Gnathostoma spinigerum</name>
    <dbReference type="NCBI Taxonomy" id="75299"/>
    <lineage>
        <taxon>Eukaryota</taxon>
        <taxon>Metazoa</taxon>
        <taxon>Ecdysozoa</taxon>
        <taxon>Nematoda</taxon>
        <taxon>Chromadorea</taxon>
        <taxon>Rhabditida</taxon>
        <taxon>Spirurina</taxon>
        <taxon>Gnathostomatomorpha</taxon>
        <taxon>Gnathostomatoidea</taxon>
        <taxon>Gnathostomatidae</taxon>
        <taxon>Gnathostoma</taxon>
    </lineage>
</organism>
<gene>
    <name evidence="2" type="ORF">AB6A40_008769</name>
</gene>
<dbReference type="AlphaFoldDB" id="A0ABD6ER93"/>
<feature type="compositionally biased region" description="Polar residues" evidence="1">
    <location>
        <begin position="96"/>
        <end position="110"/>
    </location>
</feature>
<reference evidence="2 3" key="1">
    <citation type="submission" date="2024-08" db="EMBL/GenBank/DDBJ databases">
        <title>Gnathostoma spinigerum genome.</title>
        <authorList>
            <person name="Gonzalez-Bertolin B."/>
            <person name="Monzon S."/>
            <person name="Zaballos A."/>
            <person name="Jimenez P."/>
            <person name="Dekumyoy P."/>
            <person name="Varona S."/>
            <person name="Cuesta I."/>
            <person name="Sumanam S."/>
            <person name="Adisakwattana P."/>
            <person name="Gasser R.B."/>
            <person name="Hernandez-Gonzalez A."/>
            <person name="Young N.D."/>
            <person name="Perteguer M.J."/>
        </authorList>
    </citation>
    <scope>NUCLEOTIDE SEQUENCE [LARGE SCALE GENOMIC DNA]</scope>
    <source>
        <strain evidence="2">AL3</strain>
        <tissue evidence="2">Liver</tissue>
    </source>
</reference>
<evidence type="ECO:0000313" key="3">
    <source>
        <dbReference type="Proteomes" id="UP001608902"/>
    </source>
</evidence>
<name>A0ABD6ER93_9BILA</name>
<evidence type="ECO:0000256" key="1">
    <source>
        <dbReference type="SAM" id="MobiDB-lite"/>
    </source>
</evidence>
<keyword evidence="3" id="KW-1185">Reference proteome</keyword>
<feature type="compositionally biased region" description="Basic and acidic residues" evidence="1">
    <location>
        <begin position="38"/>
        <end position="47"/>
    </location>
</feature>
<protein>
    <submittedName>
        <fullName evidence="2">Uncharacterized protein</fullName>
    </submittedName>
</protein>
<sequence>MVHHHCNYGVFNRKCQISDRIEVSNDKVGSTDDVGNIDLKKPLEGRKSNCQPREIAYKTEKTAISGGQMAGKSSESIGTESTTQIGEDILLESDETSNSRNETTADTNLT</sequence>
<evidence type="ECO:0000313" key="2">
    <source>
        <dbReference type="EMBL" id="MFH4982060.1"/>
    </source>
</evidence>
<dbReference type="Proteomes" id="UP001608902">
    <property type="component" value="Unassembled WGS sequence"/>
</dbReference>
<dbReference type="EMBL" id="JBGFUD010008417">
    <property type="protein sequence ID" value="MFH4982060.1"/>
    <property type="molecule type" value="Genomic_DNA"/>
</dbReference>